<keyword evidence="5" id="KW-0853">WD repeat</keyword>
<dbReference type="RefSeq" id="WP_162656583.1">
    <property type="nucleotide sequence ID" value="NZ_LR593887.1"/>
</dbReference>
<evidence type="ECO:0000313" key="11">
    <source>
        <dbReference type="Proteomes" id="UP000464378"/>
    </source>
</evidence>
<dbReference type="Pfam" id="PF00069">
    <property type="entry name" value="Pkinase"/>
    <property type="match status" value="1"/>
</dbReference>
<gene>
    <name evidence="10" type="ORF">GMBLW1_25890</name>
</gene>
<evidence type="ECO:0000313" key="10">
    <source>
        <dbReference type="EMBL" id="VIP01371.1"/>
    </source>
</evidence>
<protein>
    <recommendedName>
        <fullName evidence="9">Protein kinase domain-containing protein</fullName>
    </recommendedName>
</protein>
<keyword evidence="8" id="KW-1133">Transmembrane helix</keyword>
<reference evidence="10" key="1">
    <citation type="submission" date="2019-04" db="EMBL/GenBank/DDBJ databases">
        <authorList>
            <consortium name="Science for Life Laboratories"/>
        </authorList>
    </citation>
    <scope>NUCLEOTIDE SEQUENCE</scope>
    <source>
        <strain evidence="10">MBLW1</strain>
    </source>
</reference>
<keyword evidence="8" id="KW-0472">Membrane</keyword>
<evidence type="ECO:0000256" key="3">
    <source>
        <dbReference type="ARBA" id="ARBA00022777"/>
    </source>
</evidence>
<dbReference type="SMART" id="SM00220">
    <property type="entry name" value="S_TKc"/>
    <property type="match status" value="1"/>
</dbReference>
<dbReference type="PANTHER" id="PTHR43289:SF6">
    <property type="entry name" value="SERINE_THREONINE-PROTEIN KINASE NEKL-3"/>
    <property type="match status" value="1"/>
</dbReference>
<evidence type="ECO:0000256" key="5">
    <source>
        <dbReference type="PROSITE-ProRule" id="PRU00221"/>
    </source>
</evidence>
<dbReference type="GO" id="GO:0004674">
    <property type="term" value="F:protein serine/threonine kinase activity"/>
    <property type="evidence" value="ECO:0007669"/>
    <property type="project" value="TreeGrafter"/>
</dbReference>
<dbReference type="Pfam" id="PF00400">
    <property type="entry name" value="WD40"/>
    <property type="match status" value="2"/>
</dbReference>
<dbReference type="InterPro" id="IPR011009">
    <property type="entry name" value="Kinase-like_dom_sf"/>
</dbReference>
<dbReference type="Gene3D" id="2.130.10.10">
    <property type="entry name" value="YVTN repeat-like/Quinoprotein amine dehydrogenase"/>
    <property type="match status" value="3"/>
</dbReference>
<dbReference type="InParanoid" id="A0A6C2YJB4"/>
<name>A0A6C2YJB4_9BACT</name>
<dbReference type="PROSITE" id="PS00107">
    <property type="entry name" value="PROTEIN_KINASE_ATP"/>
    <property type="match status" value="1"/>
</dbReference>
<dbReference type="PANTHER" id="PTHR43289">
    <property type="entry name" value="MITOGEN-ACTIVATED PROTEIN KINASE KINASE KINASE 20-RELATED"/>
    <property type="match status" value="1"/>
</dbReference>
<dbReference type="Proteomes" id="UP000464378">
    <property type="component" value="Chromosome"/>
</dbReference>
<dbReference type="InterPro" id="IPR008271">
    <property type="entry name" value="Ser/Thr_kinase_AS"/>
</dbReference>
<feature type="region of interest" description="Disordered" evidence="7">
    <location>
        <begin position="97"/>
        <end position="121"/>
    </location>
</feature>
<dbReference type="Gene3D" id="3.30.200.20">
    <property type="entry name" value="Phosphorylase Kinase, domain 1"/>
    <property type="match status" value="1"/>
</dbReference>
<keyword evidence="1" id="KW-0808">Transferase</keyword>
<organism evidence="10">
    <name type="scientific">Tuwongella immobilis</name>
    <dbReference type="NCBI Taxonomy" id="692036"/>
    <lineage>
        <taxon>Bacteria</taxon>
        <taxon>Pseudomonadati</taxon>
        <taxon>Planctomycetota</taxon>
        <taxon>Planctomycetia</taxon>
        <taxon>Gemmatales</taxon>
        <taxon>Gemmataceae</taxon>
        <taxon>Tuwongella</taxon>
    </lineage>
</organism>
<feature type="transmembrane region" description="Helical" evidence="8">
    <location>
        <begin position="438"/>
        <end position="458"/>
    </location>
</feature>
<evidence type="ECO:0000259" key="9">
    <source>
        <dbReference type="PROSITE" id="PS50011"/>
    </source>
</evidence>
<keyword evidence="2 6" id="KW-0547">Nucleotide-binding</keyword>
<feature type="binding site" evidence="6">
    <location>
        <position position="161"/>
    </location>
    <ligand>
        <name>ATP</name>
        <dbReference type="ChEBI" id="CHEBI:30616"/>
    </ligand>
</feature>
<dbReference type="GO" id="GO:0005524">
    <property type="term" value="F:ATP binding"/>
    <property type="evidence" value="ECO:0007669"/>
    <property type="project" value="UniProtKB-UniRule"/>
</dbReference>
<evidence type="ECO:0000256" key="4">
    <source>
        <dbReference type="ARBA" id="ARBA00022840"/>
    </source>
</evidence>
<dbReference type="AlphaFoldDB" id="A0A6C2YJB4"/>
<dbReference type="SUPFAM" id="SSF82171">
    <property type="entry name" value="DPP6 N-terminal domain-like"/>
    <property type="match status" value="1"/>
</dbReference>
<dbReference type="InterPro" id="IPR001680">
    <property type="entry name" value="WD40_rpt"/>
</dbReference>
<dbReference type="PROSITE" id="PS50082">
    <property type="entry name" value="WD_REPEATS_2"/>
    <property type="match status" value="1"/>
</dbReference>
<sequence length="1223" mass="135113">MERPQVDDPMQQFRAACQQVDRCVRAGEPSILADWVAPGAPLLADLDLAVELVFTEYVTREMLGQKPSPDEYYNRFPHLAKALAQLFQVDQLLQDSQSLQPEHERSRSTLPDGTWTGLHRPNRAMPTHLGRYRILQELGAGGMGIVYHAWDGLLRRPVAIKLIRSGAAASESDLARLRQEAAALARCSHSHLVQIFEVGESEGQPFLVLEYVPGPTLREQLSQGPLAPHDAAHLLERLALAMDHAHLRGVLHRDLKPANILLQVESKELPHSQQTERPTEWTGPWTPKITDFGLAVLRTSDDRLTETGHLIGTIAYMAPEQAEGRPGWVQPAVDLYALGVILYECLTGRPPFLADSPVELMRRISQEEVPAIRLVAPQVPRDLQVICERCLRKRPDQRYESAADLAADLRRFLEGKSILARPQPIWERSWRWIRRNQTLSGLSIVGVVAVVGMLIAWAQFTHRLALERDATRQQRNLAITALSDAQTANATAQAEQARAEQLLRDREGMLYAATITRAAMMATTNPILAQSLLQSPERCPPQQRDFAWNFLHSMSRSQLVRPTESRAGINAIALAPMSRRLVSVDQGGNILLWNSATAQLEMRLRSVHSGAVTAVAISTDGRWLVTGGSDGTVGTLSLPEGKISGEIQRFPGEIHALAISANGDEIAAAATSAQDNRQGTALRLWRRDAPQTQREFARPGSVRAVQFSPDSRRLLAGYASHDAQGRLLGESVLWNIATGKPAHVQAWPGSLVRAIGFSPDGSLFAAANGEMTAQIRDSAEPTIRVWKSADLSQVASLSLSLSVTQLAFRPDARTIVVGASDSSLTCVDWQSGESTHRLPPHEAKIPIKRDADADAPMPPLQPYAAQGQSLRSVSGLGWDVEGRWLMSSGADGTLRWTALAEDRQARSYTLANAAIYGADGFADGWVWTHYNASLVQGSSQSMQHRSHAIAGQVKLVATSPDQKRVAVAVDRLNDRNEIGRWLVVSELGSAQPLFEGPFPARDGVTGLCWDLDGEWVHALQGPAWVSWSRESKRFRFQRVANRTLGSLARGPENECVWLIQPAGIELQHLGQSEPSYRWAPPEGRIIRHSVSADGRTLLLTVHRDPRVRMMLYRIVWGETPSVTILPVELEARSVLTISPDARNLAVTHPTRREIAIWHLATLQELFRVHAPLGIYRLHFSGDNRHLAAFARSGNRRETLFTTWGTIPLHTHFAIPTPPNPTPK</sequence>
<dbReference type="InterPro" id="IPR000719">
    <property type="entry name" value="Prot_kinase_dom"/>
</dbReference>
<feature type="domain" description="Protein kinase" evidence="9">
    <location>
        <begin position="132"/>
        <end position="413"/>
    </location>
</feature>
<proteinExistence type="predicted"/>
<dbReference type="SUPFAM" id="SSF50978">
    <property type="entry name" value="WD40 repeat-like"/>
    <property type="match status" value="1"/>
</dbReference>
<dbReference type="EMBL" id="LR586016">
    <property type="protein sequence ID" value="VIP01371.1"/>
    <property type="molecule type" value="Genomic_DNA"/>
</dbReference>
<dbReference type="Gene3D" id="1.10.510.10">
    <property type="entry name" value="Transferase(Phosphotransferase) domain 1"/>
    <property type="match status" value="1"/>
</dbReference>
<evidence type="ECO:0000256" key="1">
    <source>
        <dbReference type="ARBA" id="ARBA00022679"/>
    </source>
</evidence>
<accession>A0A6C2YJB4</accession>
<dbReference type="InterPro" id="IPR036322">
    <property type="entry name" value="WD40_repeat_dom_sf"/>
</dbReference>
<dbReference type="SUPFAM" id="SSF56112">
    <property type="entry name" value="Protein kinase-like (PK-like)"/>
    <property type="match status" value="1"/>
</dbReference>
<dbReference type="InterPro" id="IPR015943">
    <property type="entry name" value="WD40/YVTN_repeat-like_dom_sf"/>
</dbReference>
<evidence type="ECO:0000256" key="8">
    <source>
        <dbReference type="SAM" id="Phobius"/>
    </source>
</evidence>
<keyword evidence="4 6" id="KW-0067">ATP-binding</keyword>
<evidence type="ECO:0000256" key="2">
    <source>
        <dbReference type="ARBA" id="ARBA00022741"/>
    </source>
</evidence>
<dbReference type="PROSITE" id="PS00108">
    <property type="entry name" value="PROTEIN_KINASE_ST"/>
    <property type="match status" value="1"/>
</dbReference>
<evidence type="ECO:0000256" key="6">
    <source>
        <dbReference type="PROSITE-ProRule" id="PRU10141"/>
    </source>
</evidence>
<dbReference type="InterPro" id="IPR017441">
    <property type="entry name" value="Protein_kinase_ATP_BS"/>
</dbReference>
<dbReference type="PROSITE" id="PS50011">
    <property type="entry name" value="PROTEIN_KINASE_DOM"/>
    <property type="match status" value="1"/>
</dbReference>
<keyword evidence="11" id="KW-1185">Reference proteome</keyword>
<feature type="repeat" description="WD" evidence="5">
    <location>
        <begin position="605"/>
        <end position="633"/>
    </location>
</feature>
<evidence type="ECO:0000256" key="7">
    <source>
        <dbReference type="SAM" id="MobiDB-lite"/>
    </source>
</evidence>
<keyword evidence="8" id="KW-0812">Transmembrane</keyword>
<dbReference type="CDD" id="cd14014">
    <property type="entry name" value="STKc_PknB_like"/>
    <property type="match status" value="1"/>
</dbReference>
<dbReference type="SMART" id="SM00320">
    <property type="entry name" value="WD40"/>
    <property type="match status" value="7"/>
</dbReference>
<keyword evidence="3 10" id="KW-0418">Kinase</keyword>
<dbReference type="KEGG" id="tim:GMBLW1_25890"/>
<dbReference type="EMBL" id="LR593887">
    <property type="protein sequence ID" value="VTR98206.1"/>
    <property type="molecule type" value="Genomic_DNA"/>
</dbReference>